<gene>
    <name evidence="2" type="ORF">MIZ03_3948</name>
</gene>
<proteinExistence type="predicted"/>
<dbReference type="Proteomes" id="UP000824366">
    <property type="component" value="Chromosome"/>
</dbReference>
<sequence length="211" mass="23214">MATIHPPISTIHPTSAGTYRERDVLILLEQGLPKGFDVFHSVEWSAMHDGDQGFGEFDAVVVAPTGHLVLLEVKAGQVVARAQGLVKFYSDSGANPKDVEHQARRQHSAMMDRLSKSGLHEIHVSQLLVLADQVIDKGTITYPRERIVDATQLDSLCSLVKDAIPRNSLADPLRVHVLDFLANRFKLHPDMATHIGQIHRANIQLAEGLAT</sequence>
<dbReference type="InterPro" id="IPR011528">
    <property type="entry name" value="NERD"/>
</dbReference>
<keyword evidence="3" id="KW-1185">Reference proteome</keyword>
<dbReference type="EMBL" id="AP024238">
    <property type="protein sequence ID" value="BCO29037.1"/>
    <property type="molecule type" value="Genomic_DNA"/>
</dbReference>
<organism evidence="2 3">
    <name type="scientific">Rhodoferax lithotrophicus</name>
    <dbReference type="NCBI Taxonomy" id="2798804"/>
    <lineage>
        <taxon>Bacteria</taxon>
        <taxon>Pseudomonadati</taxon>
        <taxon>Pseudomonadota</taxon>
        <taxon>Betaproteobacteria</taxon>
        <taxon>Burkholderiales</taxon>
        <taxon>Comamonadaceae</taxon>
        <taxon>Rhodoferax</taxon>
    </lineage>
</organism>
<dbReference type="RefSeq" id="WP_223904932.1">
    <property type="nucleotide sequence ID" value="NZ_AP024238.1"/>
</dbReference>
<evidence type="ECO:0000313" key="3">
    <source>
        <dbReference type="Proteomes" id="UP000824366"/>
    </source>
</evidence>
<accession>A0ABM7MSB1</accession>
<feature type="domain" description="NERD" evidence="1">
    <location>
        <begin position="17"/>
        <end position="130"/>
    </location>
</feature>
<name>A0ABM7MSB1_9BURK</name>
<protein>
    <recommendedName>
        <fullName evidence="1">NERD domain-containing protein</fullName>
    </recommendedName>
</protein>
<reference evidence="2 3" key="1">
    <citation type="journal article" date="2021" name="Microbiol. Spectr.">
        <title>A Single Bacterium Capable of Oxidation and Reduction of Iron at Circumneutral pH.</title>
        <authorList>
            <person name="Kato S."/>
            <person name="Ohkuma M."/>
        </authorList>
    </citation>
    <scope>NUCLEOTIDE SEQUENCE [LARGE SCALE GENOMIC DNA]</scope>
    <source>
        <strain evidence="2 3">MIZ03</strain>
    </source>
</reference>
<dbReference type="Pfam" id="PF08378">
    <property type="entry name" value="NERD"/>
    <property type="match status" value="1"/>
</dbReference>
<evidence type="ECO:0000259" key="1">
    <source>
        <dbReference type="Pfam" id="PF08378"/>
    </source>
</evidence>
<evidence type="ECO:0000313" key="2">
    <source>
        <dbReference type="EMBL" id="BCO29037.1"/>
    </source>
</evidence>